<sequence length="67" mass="7468">MNPIGAEELRVNMPWGAPFAALSDTCRDRQLYHEQTGSSMHEDELSILNSVLEYLAGLRTGFATGWI</sequence>
<proteinExistence type="predicted"/>
<organism evidence="1 2">
    <name type="scientific">Aspergillus flavus (strain ATCC 200026 / FGSC A1120 / IAM 13836 / NRRL 3357 / JCM 12722 / SRRC 167)</name>
    <dbReference type="NCBI Taxonomy" id="332952"/>
    <lineage>
        <taxon>Eukaryota</taxon>
        <taxon>Fungi</taxon>
        <taxon>Dikarya</taxon>
        <taxon>Ascomycota</taxon>
        <taxon>Pezizomycotina</taxon>
        <taxon>Eurotiomycetes</taxon>
        <taxon>Eurotiomycetidae</taxon>
        <taxon>Eurotiales</taxon>
        <taxon>Aspergillaceae</taxon>
        <taxon>Aspergillus</taxon>
        <taxon>Aspergillus subgen. Circumdati</taxon>
    </lineage>
</organism>
<name>A0A7U2N1Q8_ASPFN</name>
<evidence type="ECO:0000313" key="1">
    <source>
        <dbReference type="EMBL" id="QRD93923.1"/>
    </source>
</evidence>
<evidence type="ECO:0000313" key="2">
    <source>
        <dbReference type="Proteomes" id="UP000596276"/>
    </source>
</evidence>
<accession>A0A7U2N1Q8</accession>
<dbReference type="EMBL" id="CP044623">
    <property type="protein sequence ID" value="QRD93923.1"/>
    <property type="molecule type" value="Genomic_DNA"/>
</dbReference>
<gene>
    <name evidence="1" type="ORF">F9C07_8375</name>
</gene>
<dbReference type="Proteomes" id="UP000596276">
    <property type="component" value="Chromosome 6"/>
</dbReference>
<protein>
    <submittedName>
        <fullName evidence="1">Uncharacterized protein</fullName>
    </submittedName>
</protein>
<keyword evidence="2" id="KW-1185">Reference proteome</keyword>
<reference evidence="2" key="1">
    <citation type="journal article" date="2021" name="G3 (Bethesda)">
        <title>Chromosome assembled and annotated genome sequence of Aspergillus flavus NRRL 3357.</title>
        <authorList>
            <person name="Skerker J.M."/>
            <person name="Pianalto K.M."/>
            <person name="Mondo S.J."/>
            <person name="Yang K."/>
            <person name="Arkin A.P."/>
            <person name="Keller N.P."/>
            <person name="Grigoriev I.V."/>
            <person name="Louise Glass N.L."/>
        </authorList>
    </citation>
    <scope>NUCLEOTIDE SEQUENCE [LARGE SCALE GENOMIC DNA]</scope>
    <source>
        <strain evidence="2">ATCC 200026 / FGSC A1120 / IAM 13836 / NRRL 3357 / JCM 12722 / SRRC 167</strain>
    </source>
</reference>
<dbReference type="AlphaFoldDB" id="A0A7U2N1Q8"/>
<dbReference type="VEuPathDB" id="FungiDB:F9C07_8375"/>